<organism evidence="1 2">
    <name type="scientific">Paramuricea clavata</name>
    <name type="common">Red gorgonian</name>
    <name type="synonym">Violescent sea-whip</name>
    <dbReference type="NCBI Taxonomy" id="317549"/>
    <lineage>
        <taxon>Eukaryota</taxon>
        <taxon>Metazoa</taxon>
        <taxon>Cnidaria</taxon>
        <taxon>Anthozoa</taxon>
        <taxon>Octocorallia</taxon>
        <taxon>Malacalcyonacea</taxon>
        <taxon>Plexauridae</taxon>
        <taxon>Paramuricea</taxon>
    </lineage>
</organism>
<name>A0A7D9J520_PARCT</name>
<proteinExistence type="predicted"/>
<reference evidence="1" key="1">
    <citation type="submission" date="2020-04" db="EMBL/GenBank/DDBJ databases">
        <authorList>
            <person name="Alioto T."/>
            <person name="Alioto T."/>
            <person name="Gomez Garrido J."/>
        </authorList>
    </citation>
    <scope>NUCLEOTIDE SEQUENCE</scope>
    <source>
        <strain evidence="1">A484AB</strain>
    </source>
</reference>
<comment type="caution">
    <text evidence="1">The sequence shown here is derived from an EMBL/GenBank/DDBJ whole genome shotgun (WGS) entry which is preliminary data.</text>
</comment>
<evidence type="ECO:0000313" key="1">
    <source>
        <dbReference type="EMBL" id="CAB4022082.1"/>
    </source>
</evidence>
<dbReference type="AlphaFoldDB" id="A0A7D9J520"/>
<gene>
    <name evidence="1" type="ORF">PACLA_8A007025</name>
</gene>
<keyword evidence="2" id="KW-1185">Reference proteome</keyword>
<dbReference type="Gene3D" id="3.30.750.130">
    <property type="match status" value="1"/>
</dbReference>
<dbReference type="OrthoDB" id="5971203at2759"/>
<evidence type="ECO:0000313" key="2">
    <source>
        <dbReference type="Proteomes" id="UP001152795"/>
    </source>
</evidence>
<dbReference type="EMBL" id="CACRXK020011792">
    <property type="protein sequence ID" value="CAB4022082.1"/>
    <property type="molecule type" value="Genomic_DNA"/>
</dbReference>
<protein>
    <submittedName>
        <fullName evidence="1">Uncharacterized protein</fullName>
    </submittedName>
</protein>
<sequence length="239" mass="27166">MLTVRKTHDPGSCSKSNHGELILVKDRENRDKVLVCTEDNEDYRWKTADNSKPPGEYFNPGYDCLDILNKNTKAKDGYYWINFNEGQPKKMGVGKYILIGHMNDTVIWDVPSSSETVEPFGYPQWSSELGDISVIDFRIQVASNDDFENPAVHWAYRFKNKRLLKNLMIVDQGGCPYNFPGVGGISYVKDLMTEEIVSRDFSCSIFGAYSHPIAKIGWVRYFNPVSANDDNAQSVLKLI</sequence>
<accession>A0A7D9J520</accession>
<dbReference type="Proteomes" id="UP001152795">
    <property type="component" value="Unassembled WGS sequence"/>
</dbReference>